<feature type="domain" description="Xaa-Pro dipeptidyl-peptidase C-terminal" evidence="3">
    <location>
        <begin position="362"/>
        <end position="620"/>
    </location>
</feature>
<dbReference type="Gene3D" id="3.40.50.1820">
    <property type="entry name" value="alpha/beta hydrolase"/>
    <property type="match status" value="2"/>
</dbReference>
<dbReference type="NCBIfam" id="NF003780">
    <property type="entry name" value="PRK05371.1-1"/>
    <property type="match status" value="1"/>
</dbReference>
<dbReference type="Proteomes" id="UP000185511">
    <property type="component" value="Chromosome"/>
</dbReference>
<dbReference type="Gene3D" id="2.60.120.260">
    <property type="entry name" value="Galactose-binding domain-like"/>
    <property type="match status" value="1"/>
</dbReference>
<evidence type="ECO:0000313" key="5">
    <source>
        <dbReference type="Proteomes" id="UP000185511"/>
    </source>
</evidence>
<dbReference type="AlphaFoldDB" id="A0AAC9LGW9"/>
<dbReference type="InterPro" id="IPR000383">
    <property type="entry name" value="Xaa-Pro-like_dom"/>
</dbReference>
<keyword evidence="2" id="KW-0732">Signal</keyword>
<organism evidence="4 5">
    <name type="scientific">Actinoalloteichus fjordicus</name>
    <dbReference type="NCBI Taxonomy" id="1612552"/>
    <lineage>
        <taxon>Bacteria</taxon>
        <taxon>Bacillati</taxon>
        <taxon>Actinomycetota</taxon>
        <taxon>Actinomycetes</taxon>
        <taxon>Pseudonocardiales</taxon>
        <taxon>Pseudonocardiaceae</taxon>
        <taxon>Actinoalloteichus</taxon>
    </lineage>
</organism>
<dbReference type="SUPFAM" id="SSF49785">
    <property type="entry name" value="Galactose-binding domain-like"/>
    <property type="match status" value="1"/>
</dbReference>
<dbReference type="GO" id="GO:0008239">
    <property type="term" value="F:dipeptidyl-peptidase activity"/>
    <property type="evidence" value="ECO:0007669"/>
    <property type="project" value="UniProtKB-EC"/>
</dbReference>
<feature type="chain" id="PRO_5042114084" evidence="2">
    <location>
        <begin position="30"/>
        <end position="660"/>
    </location>
</feature>
<protein>
    <submittedName>
        <fullName evidence="4">Hydrolase, CocE/NonD family</fullName>
        <ecNumber evidence="4">3.4.14.11</ecNumber>
    </submittedName>
</protein>
<evidence type="ECO:0000313" key="4">
    <source>
        <dbReference type="EMBL" id="APU17382.1"/>
    </source>
</evidence>
<reference evidence="5" key="1">
    <citation type="submission" date="2016-06" db="EMBL/GenBank/DDBJ databases">
        <title>Complete genome sequence of Actinoalloteichus fjordicus DSM 46855 (=ADI127-17), type strain of the new species Actinoalloteichus fjordicus.</title>
        <authorList>
            <person name="Ruckert C."/>
            <person name="Nouioui I."/>
            <person name="Willmese J."/>
            <person name="van Wezel G."/>
            <person name="Klenk H.-P."/>
            <person name="Kalinowski J."/>
            <person name="Zotchev S.B."/>
        </authorList>
    </citation>
    <scope>NUCLEOTIDE SEQUENCE [LARGE SCALE GENOMIC DNA]</scope>
    <source>
        <strain evidence="5">ADI127-7</strain>
    </source>
</reference>
<dbReference type="InterPro" id="IPR029058">
    <property type="entry name" value="AB_hydrolase_fold"/>
</dbReference>
<dbReference type="EMBL" id="CP016076">
    <property type="protein sequence ID" value="APU17382.1"/>
    <property type="molecule type" value="Genomic_DNA"/>
</dbReference>
<accession>A0AAC9LGW9</accession>
<evidence type="ECO:0000256" key="1">
    <source>
        <dbReference type="ARBA" id="ARBA00022801"/>
    </source>
</evidence>
<dbReference type="Pfam" id="PF02129">
    <property type="entry name" value="Peptidase_S15"/>
    <property type="match status" value="1"/>
</dbReference>
<name>A0AAC9LGW9_9PSEU</name>
<proteinExistence type="predicted"/>
<dbReference type="InterPro" id="IPR013736">
    <property type="entry name" value="Xaa-Pro_dipept_C"/>
</dbReference>
<gene>
    <name evidence="4" type="ORF">UA74_26885</name>
</gene>
<dbReference type="Pfam" id="PF08530">
    <property type="entry name" value="PepX_C"/>
    <property type="match status" value="1"/>
</dbReference>
<evidence type="ECO:0000259" key="3">
    <source>
        <dbReference type="SMART" id="SM00939"/>
    </source>
</evidence>
<dbReference type="KEGG" id="acad:UA74_26885"/>
<dbReference type="InterPro" id="IPR008979">
    <property type="entry name" value="Galactose-bd-like_sf"/>
</dbReference>
<dbReference type="SUPFAM" id="SSF53474">
    <property type="entry name" value="alpha/beta-Hydrolases"/>
    <property type="match status" value="1"/>
</dbReference>
<dbReference type="SMART" id="SM00939">
    <property type="entry name" value="PepX_C"/>
    <property type="match status" value="1"/>
</dbReference>
<dbReference type="RefSeq" id="WP_083683682.1">
    <property type="nucleotide sequence ID" value="NZ_CP016076.1"/>
</dbReference>
<evidence type="ECO:0000256" key="2">
    <source>
        <dbReference type="SAM" id="SignalP"/>
    </source>
</evidence>
<dbReference type="InterPro" id="IPR005674">
    <property type="entry name" value="CocE/Ser_esterase"/>
</dbReference>
<keyword evidence="1 4" id="KW-0378">Hydrolase</keyword>
<dbReference type="EC" id="3.4.14.11" evidence="4"/>
<dbReference type="NCBIfam" id="TIGR00976">
    <property type="entry name" value="CocE_NonD"/>
    <property type="match status" value="1"/>
</dbReference>
<sequence>MPTREPTRRLLALPLAGALLAGTALPAVAAEEQAATPTTVDTAFTLDGGVSAPIHSYADAIRETVWVDIGMDGDRDGISDRVAADIIRPAEPAQAGLPVPVIMDASPYYSCCGRGNESQLKTYDESGRPEGFPLFYDNYFVPRGYATVLVDLAGTNRSEGCVDVGGPSDVTSATAVVEWLNGAATGYTSPTGDEQASADWSTGAVGMIGKSYDGTIANGVAATGTPGLKTIVPIGAISSWYDYYGSDGAAFRNSPAGLARTVEQGGRPDCGHVKAELDAGAPINGDWTELWDERDHTKDAANVHASVLAVHGLGDLNVKMIHFGRWWEALAEHDVPRKVWLTQAGHVDPFDFRRAEWVDTLHRWFDRWLLEVPNGIDTEPAATIERAPDVWADEPVWPPASTTDVTLTPRVSGTDGLGHLGRHRQPPMESQHIARGAGGNQFAWAEAPDQPADDRLLFYTPPLSRDARIAGTGSVTVSVSSSLPVGHLTATLVDYGPATTRDYLGSGEGIRTLSTRSCWGESTPFDDACYRDTETTTADVDLEIFARGWADIANHSSRTDGEALEPGRSYDVTFRLSTTDHVVPAGHQLALIIGGSDSRYLRAPAGTPALTVGLRGTSIDVPLVDGQISFGPVREEPPTVREHRVPEEPTILVGGDQVRG</sequence>
<feature type="signal peptide" evidence="2">
    <location>
        <begin position="1"/>
        <end position="29"/>
    </location>
</feature>
<keyword evidence="5" id="KW-1185">Reference proteome</keyword>